<protein>
    <recommendedName>
        <fullName evidence="1">J domain-containing protein</fullName>
    </recommendedName>
</protein>
<dbReference type="Gene3D" id="1.10.287.110">
    <property type="entry name" value="DnaJ domain"/>
    <property type="match status" value="1"/>
</dbReference>
<dbReference type="InterPro" id="IPR001623">
    <property type="entry name" value="DnaJ_domain"/>
</dbReference>
<dbReference type="SUPFAM" id="SSF46565">
    <property type="entry name" value="Chaperone J-domain"/>
    <property type="match status" value="1"/>
</dbReference>
<evidence type="ECO:0000259" key="1">
    <source>
        <dbReference type="PROSITE" id="PS50076"/>
    </source>
</evidence>
<sequence length="94" mass="10974">MCFWWNHTFIQLFDQYISFRGIESSSSAVDIKKAYRKAALRHHPDKASNFLVRSENISDAVWRDITNEIRRDADYLFKIIGKAYAMLSDPTTIA</sequence>
<dbReference type="InterPro" id="IPR036869">
    <property type="entry name" value="J_dom_sf"/>
</dbReference>
<name>A0A3L6FQF0_MAIZE</name>
<dbReference type="AlphaFoldDB" id="A0A3L6FQF0"/>
<dbReference type="Pfam" id="PF00226">
    <property type="entry name" value="DnaJ"/>
    <property type="match status" value="1"/>
</dbReference>
<reference evidence="2" key="1">
    <citation type="journal article" date="2018" name="Nat. Genet.">
        <title>Extensive intraspecific gene order and gene structural variations between Mo17 and other maize genomes.</title>
        <authorList>
            <person name="Sun S."/>
            <person name="Zhou Y."/>
            <person name="Chen J."/>
            <person name="Shi J."/>
            <person name="Zhao H."/>
            <person name="Zhao H."/>
            <person name="Song W."/>
            <person name="Zhang M."/>
            <person name="Cui Y."/>
            <person name="Dong X."/>
            <person name="Liu H."/>
            <person name="Ma X."/>
            <person name="Jiao Y."/>
            <person name="Wang B."/>
            <person name="Wei X."/>
            <person name="Stein J.C."/>
            <person name="Glaubitz J.C."/>
            <person name="Lu F."/>
            <person name="Yu G."/>
            <person name="Liang C."/>
            <person name="Fengler K."/>
            <person name="Li B."/>
            <person name="Rafalski A."/>
            <person name="Schnable P.S."/>
            <person name="Ware D.H."/>
            <person name="Buckler E.S."/>
            <person name="Lai J."/>
        </authorList>
    </citation>
    <scope>NUCLEOTIDE SEQUENCE [LARGE SCALE GENOMIC DNA]</scope>
    <source>
        <tissue evidence="2">Seedling</tissue>
    </source>
</reference>
<dbReference type="CDD" id="cd06257">
    <property type="entry name" value="DnaJ"/>
    <property type="match status" value="1"/>
</dbReference>
<organism evidence="2">
    <name type="scientific">Zea mays</name>
    <name type="common">Maize</name>
    <dbReference type="NCBI Taxonomy" id="4577"/>
    <lineage>
        <taxon>Eukaryota</taxon>
        <taxon>Viridiplantae</taxon>
        <taxon>Streptophyta</taxon>
        <taxon>Embryophyta</taxon>
        <taxon>Tracheophyta</taxon>
        <taxon>Spermatophyta</taxon>
        <taxon>Magnoliopsida</taxon>
        <taxon>Liliopsida</taxon>
        <taxon>Poales</taxon>
        <taxon>Poaceae</taxon>
        <taxon>PACMAD clade</taxon>
        <taxon>Panicoideae</taxon>
        <taxon>Andropogonodae</taxon>
        <taxon>Andropogoneae</taxon>
        <taxon>Tripsacinae</taxon>
        <taxon>Zea</taxon>
    </lineage>
</organism>
<comment type="caution">
    <text evidence="2">The sequence shown here is derived from an EMBL/GenBank/DDBJ whole genome shotgun (WGS) entry which is preliminary data.</text>
</comment>
<dbReference type="PANTHER" id="PTHR45181">
    <property type="entry name" value="HEAT SHOCK PROTEIN DNAJ WITH TETRATRICOPEPTIDE REPEAT-CONTAINING PROTEIN"/>
    <property type="match status" value="1"/>
</dbReference>
<dbReference type="Proteomes" id="UP000251960">
    <property type="component" value="Chromosome 3"/>
</dbReference>
<gene>
    <name evidence="2" type="ORF">Zm00014a_015629</name>
</gene>
<dbReference type="PROSITE" id="PS50076">
    <property type="entry name" value="DNAJ_2"/>
    <property type="match status" value="1"/>
</dbReference>
<proteinExistence type="predicted"/>
<dbReference type="EMBL" id="NCVQ01000004">
    <property type="protein sequence ID" value="PWZ33917.1"/>
    <property type="molecule type" value="Genomic_DNA"/>
</dbReference>
<dbReference type="PANTHER" id="PTHR45181:SF14">
    <property type="entry name" value="TETRATRICOPEPTIDE REPEAT (TPR)-LIKE SUPERFAMILY PROTEIN"/>
    <property type="match status" value="1"/>
</dbReference>
<dbReference type="ExpressionAtlas" id="A0A3L6FQF0">
    <property type="expression patterns" value="baseline and differential"/>
</dbReference>
<dbReference type="SMART" id="SM00271">
    <property type="entry name" value="DnaJ"/>
    <property type="match status" value="1"/>
</dbReference>
<accession>A0A3L6FQF0</accession>
<evidence type="ECO:0000313" key="2">
    <source>
        <dbReference type="EMBL" id="PWZ33917.1"/>
    </source>
</evidence>
<dbReference type="GO" id="GO:0005783">
    <property type="term" value="C:endoplasmic reticulum"/>
    <property type="evidence" value="ECO:0007669"/>
    <property type="project" value="UniProtKB-ARBA"/>
</dbReference>
<feature type="domain" description="J" evidence="1">
    <location>
        <begin position="15"/>
        <end position="92"/>
    </location>
</feature>
<dbReference type="PRINTS" id="PR00625">
    <property type="entry name" value="JDOMAIN"/>
</dbReference>